<dbReference type="PROSITE" id="PS00146">
    <property type="entry name" value="BETA_LACTAMASE_A"/>
    <property type="match status" value="1"/>
</dbReference>
<feature type="chain" id="PRO_5039386928" description="Beta-lactamase" evidence="7">
    <location>
        <begin position="32"/>
        <end position="321"/>
    </location>
</feature>
<dbReference type="EC" id="3.5.2.6" evidence="2 5"/>
<feature type="domain" description="Beta-lactamase class A catalytic" evidence="8">
    <location>
        <begin position="79"/>
        <end position="295"/>
    </location>
</feature>
<evidence type="ECO:0000256" key="6">
    <source>
        <dbReference type="SAM" id="MobiDB-lite"/>
    </source>
</evidence>
<evidence type="ECO:0000256" key="5">
    <source>
        <dbReference type="RuleBase" id="RU361140"/>
    </source>
</evidence>
<dbReference type="PROSITE" id="PS51257">
    <property type="entry name" value="PROKAR_LIPOPROTEIN"/>
    <property type="match status" value="1"/>
</dbReference>
<evidence type="ECO:0000313" key="9">
    <source>
        <dbReference type="EMBL" id="RGD56446.1"/>
    </source>
</evidence>
<dbReference type="Pfam" id="PF13354">
    <property type="entry name" value="Beta-lactamase2"/>
    <property type="match status" value="1"/>
</dbReference>
<dbReference type="Gene3D" id="3.40.710.10">
    <property type="entry name" value="DD-peptidase/beta-lactamase superfamily"/>
    <property type="match status" value="1"/>
</dbReference>
<evidence type="ECO:0000256" key="7">
    <source>
        <dbReference type="SAM" id="SignalP"/>
    </source>
</evidence>
<feature type="signal peptide" evidence="7">
    <location>
        <begin position="1"/>
        <end position="31"/>
    </location>
</feature>
<dbReference type="PRINTS" id="PR00118">
    <property type="entry name" value="BLACTAMASEA"/>
</dbReference>
<keyword evidence="3 5" id="KW-0378">Hydrolase</keyword>
<proteinExistence type="inferred from homology"/>
<gene>
    <name evidence="9" type="primary">bla</name>
    <name evidence="9" type="ORF">DR950_00360</name>
</gene>
<dbReference type="GO" id="GO:0030655">
    <property type="term" value="P:beta-lactam antibiotic catabolic process"/>
    <property type="evidence" value="ECO:0007669"/>
    <property type="project" value="InterPro"/>
</dbReference>
<dbReference type="Proteomes" id="UP000263377">
    <property type="component" value="Unassembled WGS sequence"/>
</dbReference>
<comment type="caution">
    <text evidence="9">The sequence shown here is derived from an EMBL/GenBank/DDBJ whole genome shotgun (WGS) entry which is preliminary data.</text>
</comment>
<dbReference type="GO" id="GO:0046677">
    <property type="term" value="P:response to antibiotic"/>
    <property type="evidence" value="ECO:0007669"/>
    <property type="project" value="UniProtKB-UniRule"/>
</dbReference>
<sequence length="321" mass="32974">MTPDLRRTGTRVRTRTALPAVALLVAALVGGCGPSGSTSTAEASGATATAATAGAGAASAAAADAAFAELEQRFGARLGVYAVDTGSGREVVHRTDERFAFASTIKSLAAGALLRKASDADLDKVVPYRQEDVLAWAPITSQHVATGMKLRDLASAAIQYSDNTAANLVFAELGGPAAVQQSLRDLGDSTTSVDRTEPTLNEATPGDTRDTSTPRVLAADLRRYVLGDVLPEGRRGLLTDWLVGNTTGGPYIRAGVPADWRIGDKTGNAGYGTRNDVAVAWPSGGRAPIVIVVLTDRGKADATSDDALIAQATKTVVSALG</sequence>
<dbReference type="InterPro" id="IPR023650">
    <property type="entry name" value="Beta-lactam_class-A_AS"/>
</dbReference>
<organism evidence="9 10">
    <name type="scientific">Kitasatospora xanthocidica</name>
    <dbReference type="NCBI Taxonomy" id="83382"/>
    <lineage>
        <taxon>Bacteria</taxon>
        <taxon>Bacillati</taxon>
        <taxon>Actinomycetota</taxon>
        <taxon>Actinomycetes</taxon>
        <taxon>Kitasatosporales</taxon>
        <taxon>Streptomycetaceae</taxon>
        <taxon>Kitasatospora</taxon>
    </lineage>
</organism>
<protein>
    <recommendedName>
        <fullName evidence="2 5">Beta-lactamase</fullName>
        <ecNumber evidence="2 5">3.5.2.6</ecNumber>
    </recommendedName>
</protein>
<evidence type="ECO:0000313" key="10">
    <source>
        <dbReference type="Proteomes" id="UP000263377"/>
    </source>
</evidence>
<keyword evidence="7" id="KW-0732">Signal</keyword>
<keyword evidence="4 5" id="KW-0046">Antibiotic resistance</keyword>
<name>A0A372ZKT7_9ACTN</name>
<keyword evidence="10" id="KW-1185">Reference proteome</keyword>
<dbReference type="InterPro" id="IPR045155">
    <property type="entry name" value="Beta-lactam_cat"/>
</dbReference>
<dbReference type="NCBIfam" id="NF033103">
    <property type="entry name" value="bla_class_A"/>
    <property type="match status" value="1"/>
</dbReference>
<dbReference type="EMBL" id="QVIG01000001">
    <property type="protein sequence ID" value="RGD56446.1"/>
    <property type="molecule type" value="Genomic_DNA"/>
</dbReference>
<evidence type="ECO:0000259" key="8">
    <source>
        <dbReference type="Pfam" id="PF13354"/>
    </source>
</evidence>
<comment type="similarity">
    <text evidence="1 5">Belongs to the class-A beta-lactamase family.</text>
</comment>
<dbReference type="AlphaFoldDB" id="A0A372ZKT7"/>
<dbReference type="InterPro" id="IPR000871">
    <property type="entry name" value="Beta-lactam_class-A"/>
</dbReference>
<accession>A0A372ZKT7</accession>
<reference evidence="9 10" key="1">
    <citation type="submission" date="2018-08" db="EMBL/GenBank/DDBJ databases">
        <title>Diversity &amp; Physiological Properties of Lignin-Decomposing Actinobacteria from Soil.</title>
        <authorList>
            <person name="Roh S.G."/>
            <person name="Kim S.B."/>
        </authorList>
    </citation>
    <scope>NUCLEOTIDE SEQUENCE [LARGE SCALE GENOMIC DNA]</scope>
    <source>
        <strain evidence="9 10">MMS17-GH009</strain>
    </source>
</reference>
<comment type="catalytic activity">
    <reaction evidence="5">
        <text>a beta-lactam + H2O = a substituted beta-amino acid</text>
        <dbReference type="Rhea" id="RHEA:20401"/>
        <dbReference type="ChEBI" id="CHEBI:15377"/>
        <dbReference type="ChEBI" id="CHEBI:35627"/>
        <dbReference type="ChEBI" id="CHEBI:140347"/>
        <dbReference type="EC" id="3.5.2.6"/>
    </reaction>
</comment>
<evidence type="ECO:0000256" key="1">
    <source>
        <dbReference type="ARBA" id="ARBA00009009"/>
    </source>
</evidence>
<evidence type="ECO:0000256" key="3">
    <source>
        <dbReference type="ARBA" id="ARBA00022801"/>
    </source>
</evidence>
<dbReference type="InterPro" id="IPR012338">
    <property type="entry name" value="Beta-lactam/transpept-like"/>
</dbReference>
<feature type="compositionally biased region" description="Polar residues" evidence="6">
    <location>
        <begin position="185"/>
        <end position="202"/>
    </location>
</feature>
<feature type="region of interest" description="Disordered" evidence="6">
    <location>
        <begin position="185"/>
        <end position="213"/>
    </location>
</feature>
<dbReference type="RefSeq" id="WP_117484867.1">
    <property type="nucleotide sequence ID" value="NZ_QVIG01000001.1"/>
</dbReference>
<dbReference type="SUPFAM" id="SSF56601">
    <property type="entry name" value="beta-lactamase/transpeptidase-like"/>
    <property type="match status" value="1"/>
</dbReference>
<evidence type="ECO:0000256" key="4">
    <source>
        <dbReference type="ARBA" id="ARBA00023251"/>
    </source>
</evidence>
<dbReference type="PANTHER" id="PTHR35333">
    <property type="entry name" value="BETA-LACTAMASE"/>
    <property type="match status" value="1"/>
</dbReference>
<dbReference type="PANTHER" id="PTHR35333:SF3">
    <property type="entry name" value="BETA-LACTAMASE-TYPE TRANSPEPTIDASE FOLD CONTAINING PROTEIN"/>
    <property type="match status" value="1"/>
</dbReference>
<dbReference type="GO" id="GO:0008800">
    <property type="term" value="F:beta-lactamase activity"/>
    <property type="evidence" value="ECO:0007669"/>
    <property type="project" value="UniProtKB-UniRule"/>
</dbReference>
<evidence type="ECO:0000256" key="2">
    <source>
        <dbReference type="ARBA" id="ARBA00012865"/>
    </source>
</evidence>